<proteinExistence type="predicted"/>
<dbReference type="OrthoDB" id="2329154at2759"/>
<dbReference type="EMBL" id="CAJVPV010034786">
    <property type="protein sequence ID" value="CAG8749551.1"/>
    <property type="molecule type" value="Genomic_DNA"/>
</dbReference>
<feature type="non-terminal residue" evidence="1">
    <location>
        <position position="1"/>
    </location>
</feature>
<evidence type="ECO:0000313" key="1">
    <source>
        <dbReference type="EMBL" id="CAG8749551.1"/>
    </source>
</evidence>
<keyword evidence="2" id="KW-1185">Reference proteome</keyword>
<accession>A0A9N9NPR8</accession>
<comment type="caution">
    <text evidence="1">The sequence shown here is derived from an EMBL/GenBank/DDBJ whole genome shotgun (WGS) entry which is preliminary data.</text>
</comment>
<evidence type="ECO:0000313" key="2">
    <source>
        <dbReference type="Proteomes" id="UP000789342"/>
    </source>
</evidence>
<gene>
    <name evidence="1" type="ORF">AMORRO_LOCUS15255</name>
</gene>
<organism evidence="1 2">
    <name type="scientific">Acaulospora morrowiae</name>
    <dbReference type="NCBI Taxonomy" id="94023"/>
    <lineage>
        <taxon>Eukaryota</taxon>
        <taxon>Fungi</taxon>
        <taxon>Fungi incertae sedis</taxon>
        <taxon>Mucoromycota</taxon>
        <taxon>Glomeromycotina</taxon>
        <taxon>Glomeromycetes</taxon>
        <taxon>Diversisporales</taxon>
        <taxon>Acaulosporaceae</taxon>
        <taxon>Acaulospora</taxon>
    </lineage>
</organism>
<protein>
    <submittedName>
        <fullName evidence="1">5615_t:CDS:1</fullName>
    </submittedName>
</protein>
<dbReference type="InterPro" id="IPR036388">
    <property type="entry name" value="WH-like_DNA-bd_sf"/>
</dbReference>
<reference evidence="1" key="1">
    <citation type="submission" date="2021-06" db="EMBL/GenBank/DDBJ databases">
        <authorList>
            <person name="Kallberg Y."/>
            <person name="Tangrot J."/>
            <person name="Rosling A."/>
        </authorList>
    </citation>
    <scope>NUCLEOTIDE SEQUENCE</scope>
    <source>
        <strain evidence="1">CL551</strain>
    </source>
</reference>
<feature type="non-terminal residue" evidence="1">
    <location>
        <position position="53"/>
    </location>
</feature>
<sequence>SVNQLAKETRANEEKLVWLLCATSTSGIFRHLGDGVYANNRLSSVCEKVHPNS</sequence>
<dbReference type="AlphaFoldDB" id="A0A9N9NPR8"/>
<dbReference type="Gene3D" id="1.10.10.10">
    <property type="entry name" value="Winged helix-like DNA-binding domain superfamily/Winged helix DNA-binding domain"/>
    <property type="match status" value="1"/>
</dbReference>
<dbReference type="Proteomes" id="UP000789342">
    <property type="component" value="Unassembled WGS sequence"/>
</dbReference>
<name>A0A9N9NPR8_9GLOM</name>